<comment type="subcellular location">
    <subcellularLocation>
        <location evidence="1">Cell membrane</location>
        <topology evidence="1">Multi-pass membrane protein</topology>
    </subcellularLocation>
</comment>
<dbReference type="PANTHER" id="PTHR34583">
    <property type="entry name" value="ANTIPORTER SUBUNIT MNHC2-RELATED"/>
    <property type="match status" value="1"/>
</dbReference>
<gene>
    <name evidence="9" type="ORF">SAMN05443287_101304</name>
</gene>
<comment type="similarity">
    <text evidence="2">Belongs to the CPA3 antiporters (TC 2.A.63) subunit C family.</text>
</comment>
<reference evidence="10" key="1">
    <citation type="submission" date="2016-10" db="EMBL/GenBank/DDBJ databases">
        <authorList>
            <person name="Varghese N."/>
            <person name="Submissions S."/>
        </authorList>
    </citation>
    <scope>NUCLEOTIDE SEQUENCE [LARGE SCALE GENOMIC DNA]</scope>
    <source>
        <strain evidence="10">CGMCC 4.7038</strain>
    </source>
</reference>
<dbReference type="Proteomes" id="UP000198707">
    <property type="component" value="Unassembled WGS sequence"/>
</dbReference>
<sequence length="154" mass="16204">MRTAGANLMSFLAIGVLVGCGVTLLLERSLSRVLLGVILISNGVNLLIIFGGRSGEPPVVGVTDEAAMSDALPQAMVLTAIVITFGFTAFLLAISYRSWYLTGDDEVPDDVEDRQVVRRAAHQEVSTADLASEPAAADPQQVDSPAPRRPEGPG</sequence>
<evidence type="ECO:0000256" key="3">
    <source>
        <dbReference type="ARBA" id="ARBA00022475"/>
    </source>
</evidence>
<evidence type="ECO:0000256" key="4">
    <source>
        <dbReference type="ARBA" id="ARBA00022692"/>
    </source>
</evidence>
<proteinExistence type="inferred from homology"/>
<organism evidence="9 10">
    <name type="scientific">Micromonospora phaseoli</name>
    <dbReference type="NCBI Taxonomy" id="1144548"/>
    <lineage>
        <taxon>Bacteria</taxon>
        <taxon>Bacillati</taxon>
        <taxon>Actinomycetota</taxon>
        <taxon>Actinomycetes</taxon>
        <taxon>Micromonosporales</taxon>
        <taxon>Micromonosporaceae</taxon>
        <taxon>Micromonospora</taxon>
    </lineage>
</organism>
<keyword evidence="5 8" id="KW-1133">Transmembrane helix</keyword>
<evidence type="ECO:0000313" key="10">
    <source>
        <dbReference type="Proteomes" id="UP000198707"/>
    </source>
</evidence>
<keyword evidence="10" id="KW-1185">Reference proteome</keyword>
<evidence type="ECO:0000256" key="2">
    <source>
        <dbReference type="ARBA" id="ARBA00010388"/>
    </source>
</evidence>
<dbReference type="STRING" id="1144548.SAMN05443287_101304"/>
<dbReference type="EMBL" id="FNYV01000001">
    <property type="protein sequence ID" value="SEI56621.1"/>
    <property type="molecule type" value="Genomic_DNA"/>
</dbReference>
<accession>A0A1H6RLF0</accession>
<feature type="transmembrane region" description="Helical" evidence="8">
    <location>
        <begin position="33"/>
        <end position="51"/>
    </location>
</feature>
<feature type="transmembrane region" description="Helical" evidence="8">
    <location>
        <begin position="6"/>
        <end position="26"/>
    </location>
</feature>
<keyword evidence="4 8" id="KW-0812">Transmembrane</keyword>
<evidence type="ECO:0000256" key="7">
    <source>
        <dbReference type="SAM" id="MobiDB-lite"/>
    </source>
</evidence>
<dbReference type="GO" id="GO:0005886">
    <property type="term" value="C:plasma membrane"/>
    <property type="evidence" value="ECO:0007669"/>
    <property type="project" value="UniProtKB-SubCell"/>
</dbReference>
<dbReference type="PANTHER" id="PTHR34583:SF2">
    <property type="entry name" value="ANTIPORTER SUBUNIT MNHC2-RELATED"/>
    <property type="match status" value="1"/>
</dbReference>
<dbReference type="InterPro" id="IPR039428">
    <property type="entry name" value="NUOK/Mnh_C1-like"/>
</dbReference>
<evidence type="ECO:0000256" key="1">
    <source>
        <dbReference type="ARBA" id="ARBA00004651"/>
    </source>
</evidence>
<feature type="region of interest" description="Disordered" evidence="7">
    <location>
        <begin position="122"/>
        <end position="154"/>
    </location>
</feature>
<dbReference type="InterPro" id="IPR050601">
    <property type="entry name" value="CPA3_antiporter_subunitC"/>
</dbReference>
<evidence type="ECO:0000256" key="6">
    <source>
        <dbReference type="ARBA" id="ARBA00023136"/>
    </source>
</evidence>
<protein>
    <submittedName>
        <fullName evidence="9">Multicomponent Na+:H+ antiporter subunit C</fullName>
    </submittedName>
</protein>
<evidence type="ECO:0000256" key="8">
    <source>
        <dbReference type="SAM" id="Phobius"/>
    </source>
</evidence>
<evidence type="ECO:0000256" key="5">
    <source>
        <dbReference type="ARBA" id="ARBA00022989"/>
    </source>
</evidence>
<dbReference type="PROSITE" id="PS51257">
    <property type="entry name" value="PROKAR_LIPOPROTEIN"/>
    <property type="match status" value="1"/>
</dbReference>
<keyword evidence="6 8" id="KW-0472">Membrane</keyword>
<keyword evidence="3" id="KW-1003">Cell membrane</keyword>
<dbReference type="Gene3D" id="1.10.287.3510">
    <property type="match status" value="1"/>
</dbReference>
<name>A0A1H6RLF0_9ACTN</name>
<dbReference type="NCBIfam" id="NF005929">
    <property type="entry name" value="PRK07946.1"/>
    <property type="match status" value="1"/>
</dbReference>
<evidence type="ECO:0000313" key="9">
    <source>
        <dbReference type="EMBL" id="SEI56621.1"/>
    </source>
</evidence>
<feature type="transmembrane region" description="Helical" evidence="8">
    <location>
        <begin position="71"/>
        <end position="94"/>
    </location>
</feature>
<dbReference type="AlphaFoldDB" id="A0A1H6RLF0"/>
<dbReference type="Pfam" id="PF00420">
    <property type="entry name" value="Oxidored_q2"/>
    <property type="match status" value="1"/>
</dbReference>